<gene>
    <name evidence="1" type="ORF">GK091_10975</name>
</gene>
<accession>A0A6M0IHQ7</accession>
<organism evidence="1 2">
    <name type="scientific">Spirosoma agri</name>
    <dbReference type="NCBI Taxonomy" id="1987381"/>
    <lineage>
        <taxon>Bacteria</taxon>
        <taxon>Pseudomonadati</taxon>
        <taxon>Bacteroidota</taxon>
        <taxon>Cytophagia</taxon>
        <taxon>Cytophagales</taxon>
        <taxon>Cytophagaceae</taxon>
        <taxon>Spirosoma</taxon>
    </lineage>
</organism>
<evidence type="ECO:0000313" key="2">
    <source>
        <dbReference type="Proteomes" id="UP000477386"/>
    </source>
</evidence>
<evidence type="ECO:0000313" key="1">
    <source>
        <dbReference type="EMBL" id="NEU67407.1"/>
    </source>
</evidence>
<dbReference type="RefSeq" id="WP_164037335.1">
    <property type="nucleotide sequence ID" value="NZ_JAAGNZ010000001.1"/>
</dbReference>
<dbReference type="Proteomes" id="UP000477386">
    <property type="component" value="Unassembled WGS sequence"/>
</dbReference>
<name>A0A6M0IHQ7_9BACT</name>
<protein>
    <submittedName>
        <fullName evidence="1">Uncharacterized protein</fullName>
    </submittedName>
</protein>
<dbReference type="AlphaFoldDB" id="A0A6M0IHQ7"/>
<sequence>MHVKTNEIVGSYKIHYTPCLDGCRGLYKKAGARGVFVSNPWLKPGEKTEQRRLSNKAYQELDQDELESFITDATHQLVKTMR</sequence>
<keyword evidence="2" id="KW-1185">Reference proteome</keyword>
<proteinExistence type="predicted"/>
<comment type="caution">
    <text evidence="1">The sequence shown here is derived from an EMBL/GenBank/DDBJ whole genome shotgun (WGS) entry which is preliminary data.</text>
</comment>
<reference evidence="1 2" key="1">
    <citation type="submission" date="2020-02" db="EMBL/GenBank/DDBJ databases">
        <title>Draft genome sequence of two Spirosoma agri KCTC 52727 and Spirosoma terrae KCTC 52035.</title>
        <authorList>
            <person name="Rojas J."/>
            <person name="Ambika Manirajan B."/>
            <person name="Ratering S."/>
            <person name="Suarez C."/>
            <person name="Schnell S."/>
        </authorList>
    </citation>
    <scope>NUCLEOTIDE SEQUENCE [LARGE SCALE GENOMIC DNA]</scope>
    <source>
        <strain evidence="1 2">KCTC 52727</strain>
    </source>
</reference>
<dbReference type="EMBL" id="JAAGNZ010000001">
    <property type="protein sequence ID" value="NEU67407.1"/>
    <property type="molecule type" value="Genomic_DNA"/>
</dbReference>